<evidence type="ECO:0000256" key="5">
    <source>
        <dbReference type="ARBA" id="ARBA00023136"/>
    </source>
</evidence>
<feature type="non-terminal residue" evidence="8">
    <location>
        <position position="1"/>
    </location>
</feature>
<keyword evidence="5" id="KW-0472">Membrane</keyword>
<dbReference type="AlphaFoldDB" id="L8FPK3"/>
<feature type="non-terminal residue" evidence="8">
    <location>
        <position position="222"/>
    </location>
</feature>
<dbReference type="InterPro" id="IPR000531">
    <property type="entry name" value="Beta-barrel_TonB"/>
</dbReference>
<dbReference type="Pfam" id="PF00593">
    <property type="entry name" value="TonB_dep_Rec_b-barrel"/>
    <property type="match status" value="1"/>
</dbReference>
<dbReference type="GO" id="GO:0015344">
    <property type="term" value="F:siderophore uptake transmembrane transporter activity"/>
    <property type="evidence" value="ECO:0007669"/>
    <property type="project" value="TreeGrafter"/>
</dbReference>
<evidence type="ECO:0000313" key="9">
    <source>
        <dbReference type="Proteomes" id="UP000011064"/>
    </source>
</evidence>
<evidence type="ECO:0000259" key="7">
    <source>
        <dbReference type="Pfam" id="PF00593"/>
    </source>
</evidence>
<evidence type="ECO:0000256" key="4">
    <source>
        <dbReference type="ARBA" id="ARBA00023077"/>
    </source>
</evidence>
<evidence type="ECO:0000256" key="3">
    <source>
        <dbReference type="ARBA" id="ARBA00022692"/>
    </source>
</evidence>
<keyword evidence="6" id="KW-0998">Cell outer membrane</keyword>
<sequence length="222" mass="23949">LPDLVDVFDPDWERSVPAALAPRDRTKVDVDTAALYVYDTIEINPQWQVTGGLRLEQYQASISNKRLAGGAAPGDDFDDTELSLGGKLGVVYKPLPNGSVYAAYGVSTQPPGSYLSNSDISRTDQGLPALIKGADPVRAHNYEIGTKWDFFDSRLSTTAALFYTEKKKVAITGLDVGQTGAATLKGYGEQVVKGLELGASGKITDNWDVFGGIVFMDSERKH</sequence>
<dbReference type="HOGENOM" id="CLU_1247983_0_0_1"/>
<keyword evidence="3" id="KW-0812">Transmembrane</keyword>
<keyword evidence="9" id="KW-1185">Reference proteome</keyword>
<evidence type="ECO:0000256" key="1">
    <source>
        <dbReference type="ARBA" id="ARBA00004571"/>
    </source>
</evidence>
<organism evidence="8 9">
    <name type="scientific">Pseudogymnoascus destructans (strain ATCC MYA-4855 / 20631-21)</name>
    <name type="common">Bat white-nose syndrome fungus</name>
    <name type="synonym">Geomyces destructans</name>
    <dbReference type="NCBI Taxonomy" id="658429"/>
    <lineage>
        <taxon>Eukaryota</taxon>
        <taxon>Fungi</taxon>
        <taxon>Dikarya</taxon>
        <taxon>Ascomycota</taxon>
        <taxon>Pezizomycotina</taxon>
        <taxon>Leotiomycetes</taxon>
        <taxon>Thelebolales</taxon>
        <taxon>Thelebolaceae</taxon>
        <taxon>Pseudogymnoascus</taxon>
    </lineage>
</organism>
<evidence type="ECO:0000256" key="6">
    <source>
        <dbReference type="ARBA" id="ARBA00023237"/>
    </source>
</evidence>
<gene>
    <name evidence="8" type="ORF">GMDG_08854</name>
</gene>
<dbReference type="EMBL" id="GL574457">
    <property type="protein sequence ID" value="ELR02842.1"/>
    <property type="molecule type" value="Genomic_DNA"/>
</dbReference>
<dbReference type="VEuPathDB" id="FungiDB:GMDG_08854"/>
<accession>L8FPK3</accession>
<dbReference type="InterPro" id="IPR036942">
    <property type="entry name" value="Beta-barrel_TonB_sf"/>
</dbReference>
<dbReference type="PANTHER" id="PTHR32552:SF83">
    <property type="entry name" value="BLR3904 PROTEIN"/>
    <property type="match status" value="1"/>
</dbReference>
<dbReference type="SUPFAM" id="SSF56935">
    <property type="entry name" value="Porins"/>
    <property type="match status" value="1"/>
</dbReference>
<comment type="subcellular location">
    <subcellularLocation>
        <location evidence="1">Cell outer membrane</location>
        <topology evidence="1">Multi-pass membrane protein</topology>
    </subcellularLocation>
</comment>
<dbReference type="Proteomes" id="UP000011064">
    <property type="component" value="Unassembled WGS sequence"/>
</dbReference>
<dbReference type="Gene3D" id="2.40.170.20">
    <property type="entry name" value="TonB-dependent receptor, beta-barrel domain"/>
    <property type="match status" value="1"/>
</dbReference>
<feature type="domain" description="TonB-dependent receptor-like beta-barrel" evidence="7">
    <location>
        <begin position="18"/>
        <end position="217"/>
    </location>
</feature>
<name>L8FPK3_PSED2</name>
<dbReference type="InParanoid" id="L8FPK3"/>
<keyword evidence="2" id="KW-0813">Transport</keyword>
<reference evidence="9" key="1">
    <citation type="submission" date="2010-09" db="EMBL/GenBank/DDBJ databases">
        <title>The genome sequence of Geomyces destructans 20631-21.</title>
        <authorList>
            <consortium name="The Broad Institute Genome Sequencing Platform"/>
            <person name="Cuomo C.A."/>
            <person name="Blehert D.S."/>
            <person name="Lorch J.M."/>
            <person name="Young S.K."/>
            <person name="Zeng Q."/>
            <person name="Gargeya S."/>
            <person name="Fitzgerald M."/>
            <person name="Haas B."/>
            <person name="Abouelleil A."/>
            <person name="Alvarado L."/>
            <person name="Arachchi H.M."/>
            <person name="Berlin A."/>
            <person name="Brown A."/>
            <person name="Chapman S.B."/>
            <person name="Chen Z."/>
            <person name="Dunbar C."/>
            <person name="Freedman E."/>
            <person name="Gearin G."/>
            <person name="Gellesch M."/>
            <person name="Goldberg J."/>
            <person name="Griggs A."/>
            <person name="Gujja S."/>
            <person name="Heiman D."/>
            <person name="Howarth C."/>
            <person name="Larson L."/>
            <person name="Lui A."/>
            <person name="MacDonald P.J.P."/>
            <person name="Montmayeur A."/>
            <person name="Murphy C."/>
            <person name="Neiman D."/>
            <person name="Pearson M."/>
            <person name="Priest M."/>
            <person name="Roberts A."/>
            <person name="Saif S."/>
            <person name="Shea T."/>
            <person name="Shenoy N."/>
            <person name="Sisk P."/>
            <person name="Stolte C."/>
            <person name="Sykes S."/>
            <person name="Wortman J."/>
            <person name="Nusbaum C."/>
            <person name="Birren B."/>
        </authorList>
    </citation>
    <scope>NUCLEOTIDE SEQUENCE [LARGE SCALE GENOMIC DNA]</scope>
    <source>
        <strain evidence="9">ATCC MYA-4855 / 20631-21</strain>
    </source>
</reference>
<protein>
    <recommendedName>
        <fullName evidence="7">TonB-dependent receptor-like beta-barrel domain-containing protein</fullName>
    </recommendedName>
</protein>
<evidence type="ECO:0000313" key="8">
    <source>
        <dbReference type="EMBL" id="ELR02842.1"/>
    </source>
</evidence>
<dbReference type="InterPro" id="IPR039426">
    <property type="entry name" value="TonB-dep_rcpt-like"/>
</dbReference>
<keyword evidence="4" id="KW-0798">TonB box</keyword>
<proteinExistence type="predicted"/>
<dbReference type="PANTHER" id="PTHR32552">
    <property type="entry name" value="FERRICHROME IRON RECEPTOR-RELATED"/>
    <property type="match status" value="1"/>
</dbReference>
<evidence type="ECO:0000256" key="2">
    <source>
        <dbReference type="ARBA" id="ARBA00022448"/>
    </source>
</evidence>